<dbReference type="GO" id="GO:0005524">
    <property type="term" value="F:ATP binding"/>
    <property type="evidence" value="ECO:0007669"/>
    <property type="project" value="UniProtKB-KW"/>
</dbReference>
<reference evidence="14" key="1">
    <citation type="submission" date="2018-06" db="EMBL/GenBank/DDBJ databases">
        <authorList>
            <consortium name="Pathogen Informatics"/>
            <person name="Doyle S."/>
        </authorList>
    </citation>
    <scope>NUCLEOTIDE SEQUENCE</scope>
    <source>
        <strain evidence="14">NCTC13307</strain>
    </source>
</reference>
<comment type="similarity">
    <text evidence="11">Belongs to the ABC transporter superfamily. UvrA family.</text>
</comment>
<keyword evidence="5" id="KW-0227">DNA damage</keyword>
<dbReference type="SUPFAM" id="SSF52540">
    <property type="entry name" value="P-loop containing nucleoside triphosphate hydrolases"/>
    <property type="match status" value="1"/>
</dbReference>
<dbReference type="PANTHER" id="PTHR43152">
    <property type="entry name" value="UVRABC SYSTEM PROTEIN A"/>
    <property type="match status" value="1"/>
</dbReference>
<evidence type="ECO:0000256" key="2">
    <source>
        <dbReference type="ARBA" id="ARBA00022490"/>
    </source>
</evidence>
<dbReference type="PANTHER" id="PTHR43152:SF3">
    <property type="entry name" value="UVRABC SYSTEM PROTEIN A"/>
    <property type="match status" value="1"/>
</dbReference>
<evidence type="ECO:0000256" key="9">
    <source>
        <dbReference type="ARBA" id="ARBA00023125"/>
    </source>
</evidence>
<evidence type="ECO:0000256" key="6">
    <source>
        <dbReference type="ARBA" id="ARBA00022769"/>
    </source>
</evidence>
<name>A0A381I3Y9_CLODI</name>
<evidence type="ECO:0000256" key="5">
    <source>
        <dbReference type="ARBA" id="ARBA00022763"/>
    </source>
</evidence>
<proteinExistence type="inferred from homology"/>
<evidence type="ECO:0000256" key="11">
    <source>
        <dbReference type="ARBA" id="ARBA00038000"/>
    </source>
</evidence>
<keyword evidence="10" id="KW-0234">DNA repair</keyword>
<dbReference type="GO" id="GO:0003677">
    <property type="term" value="F:DNA binding"/>
    <property type="evidence" value="ECO:0007669"/>
    <property type="project" value="UniProtKB-KW"/>
</dbReference>
<dbReference type="GO" id="GO:0005737">
    <property type="term" value="C:cytoplasm"/>
    <property type="evidence" value="ECO:0007669"/>
    <property type="project" value="UniProtKB-SubCell"/>
</dbReference>
<dbReference type="GO" id="GO:0004518">
    <property type="term" value="F:nuclease activity"/>
    <property type="evidence" value="ECO:0007669"/>
    <property type="project" value="UniProtKB-KW"/>
</dbReference>
<evidence type="ECO:0000256" key="3">
    <source>
        <dbReference type="ARBA" id="ARBA00022737"/>
    </source>
</evidence>
<keyword evidence="8" id="KW-0267">Excision nuclease</keyword>
<evidence type="ECO:0000313" key="14">
    <source>
        <dbReference type="EMBL" id="SUY20466.1"/>
    </source>
</evidence>
<keyword evidence="6" id="KW-0228">DNA excision</keyword>
<evidence type="ECO:0000256" key="13">
    <source>
        <dbReference type="ARBA" id="ARBA00042156"/>
    </source>
</evidence>
<dbReference type="InterPro" id="IPR027417">
    <property type="entry name" value="P-loop_NTPase"/>
</dbReference>
<keyword evidence="4" id="KW-0547">Nucleotide-binding</keyword>
<keyword evidence="7" id="KW-0067">ATP-binding</keyword>
<dbReference type="GO" id="GO:0006281">
    <property type="term" value="P:DNA repair"/>
    <property type="evidence" value="ECO:0007669"/>
    <property type="project" value="UniProtKB-KW"/>
</dbReference>
<dbReference type="AlphaFoldDB" id="A0A381I3Y9"/>
<comment type="subcellular location">
    <subcellularLocation>
        <location evidence="1">Cytoplasm</location>
    </subcellularLocation>
</comment>
<evidence type="ECO:0000256" key="10">
    <source>
        <dbReference type="ARBA" id="ARBA00023204"/>
    </source>
</evidence>
<accession>A0A381I3Y9</accession>
<evidence type="ECO:0000256" key="4">
    <source>
        <dbReference type="ARBA" id="ARBA00022741"/>
    </source>
</evidence>
<keyword evidence="3" id="KW-0677">Repeat</keyword>
<dbReference type="EMBL" id="UFWD01000001">
    <property type="protein sequence ID" value="SUY20466.1"/>
    <property type="molecule type" value="Genomic_DNA"/>
</dbReference>
<keyword evidence="2" id="KW-0963">Cytoplasm</keyword>
<sequence length="77" mass="8690">MNHLFGLHPRDHNLIIKMIEELRDKGNTVIVVEHDKDTILSADYIIDVGPSAGTKGGFIIAEGTNPRNYKKSKLYNR</sequence>
<evidence type="ECO:0000256" key="12">
    <source>
        <dbReference type="ARBA" id="ARBA00039316"/>
    </source>
</evidence>
<evidence type="ECO:0000256" key="1">
    <source>
        <dbReference type="ARBA" id="ARBA00004496"/>
    </source>
</evidence>
<organism evidence="14">
    <name type="scientific">Clostridioides difficile</name>
    <name type="common">Peptoclostridium difficile</name>
    <dbReference type="NCBI Taxonomy" id="1496"/>
    <lineage>
        <taxon>Bacteria</taxon>
        <taxon>Bacillati</taxon>
        <taxon>Bacillota</taxon>
        <taxon>Clostridia</taxon>
        <taxon>Peptostreptococcales</taxon>
        <taxon>Peptostreptococcaceae</taxon>
        <taxon>Clostridioides</taxon>
    </lineage>
</organism>
<dbReference type="Gene3D" id="3.40.50.300">
    <property type="entry name" value="P-loop containing nucleotide triphosphate hydrolases"/>
    <property type="match status" value="1"/>
</dbReference>
<evidence type="ECO:0000256" key="7">
    <source>
        <dbReference type="ARBA" id="ARBA00022840"/>
    </source>
</evidence>
<keyword evidence="9" id="KW-0238">DNA-binding</keyword>
<gene>
    <name evidence="14" type="primary">uvrA_3</name>
    <name evidence="14" type="ORF">NCTC13307_00174</name>
</gene>
<protein>
    <recommendedName>
        <fullName evidence="12">UvrABC system protein A</fullName>
    </recommendedName>
    <alternativeName>
        <fullName evidence="13">Excinuclease ABC subunit A</fullName>
    </alternativeName>
</protein>
<evidence type="ECO:0000256" key="8">
    <source>
        <dbReference type="ARBA" id="ARBA00022881"/>
    </source>
</evidence>